<evidence type="ECO:0000313" key="1">
    <source>
        <dbReference type="EMBL" id="CAB4162514.1"/>
    </source>
</evidence>
<organism evidence="1">
    <name type="scientific">uncultured Caudovirales phage</name>
    <dbReference type="NCBI Taxonomy" id="2100421"/>
    <lineage>
        <taxon>Viruses</taxon>
        <taxon>Duplodnaviria</taxon>
        <taxon>Heunggongvirae</taxon>
        <taxon>Uroviricota</taxon>
        <taxon>Caudoviricetes</taxon>
        <taxon>Peduoviridae</taxon>
        <taxon>Maltschvirus</taxon>
        <taxon>Maltschvirus maltsch</taxon>
    </lineage>
</organism>
<gene>
    <name evidence="1" type="ORF">UFOVP786_62</name>
</gene>
<evidence type="ECO:0008006" key="2">
    <source>
        <dbReference type="Google" id="ProtNLM"/>
    </source>
</evidence>
<proteinExistence type="predicted"/>
<reference evidence="1" key="1">
    <citation type="submission" date="2020-04" db="EMBL/GenBank/DDBJ databases">
        <authorList>
            <person name="Chiriac C."/>
            <person name="Salcher M."/>
            <person name="Ghai R."/>
            <person name="Kavagutti S V."/>
        </authorList>
    </citation>
    <scope>NUCLEOTIDE SEQUENCE</scope>
</reference>
<dbReference type="EMBL" id="LR796727">
    <property type="protein sequence ID" value="CAB4162514.1"/>
    <property type="molecule type" value="Genomic_DNA"/>
</dbReference>
<protein>
    <recommendedName>
        <fullName evidence="2">Major tail protein</fullName>
    </recommendedName>
</protein>
<accession>A0A6J5P4S7</accession>
<sequence>MANNYVLGRGKLYFDRFAADTTVGTGERYLGNTTEVVLSTAVENLEHYSSDEGIRLKDMSVETQRTRAGRFTTDNITGDNLGLLFGAVPTDRTTTEITDDGDTLTVQKGHFYQLGTRAHRPEGVTNISSVLVRDNTGVKATGTMTFGGQPTATQTITINGVVITFVASGATGNQVNLGGSATLTAQAVKAFVNSHLDELQVVATGASTVITLTAATAGTAGNSITLARSGTYPSVSAATLENGTNGGIIPDAGNWSVDTALGRLYIEEDGNIADDATIVVLFDVETHTEEVLTSDDLQIEGALRYIADNPEGDDRDFFIPRVKLSPTGDLPMKGDTWLSVTMTFEVLTLGTYKQVYWRKR</sequence>
<name>A0A6J5P4S7_9CAUD</name>